<sequence>MSQTGRTVFALCGGLVGAYIGFYLQQKLLEEQRVSLIVEEEAQKRFKMAHETQTSKET</sequence>
<keyword evidence="1" id="KW-1133">Transmembrane helix</keyword>
<reference evidence="2" key="2">
    <citation type="submission" date="2011-02" db="EMBL/GenBank/DDBJ databases">
        <authorList>
            <person name="MacLean D."/>
        </authorList>
    </citation>
    <scope>NUCLEOTIDE SEQUENCE</scope>
</reference>
<accession>F0WKT6</accession>
<dbReference type="EMBL" id="FR824182">
    <property type="protein sequence ID" value="CCA21893.1"/>
    <property type="molecule type" value="Genomic_DNA"/>
</dbReference>
<proteinExistence type="predicted"/>
<name>F0WKT6_9STRA</name>
<feature type="transmembrane region" description="Helical" evidence="1">
    <location>
        <begin position="6"/>
        <end position="24"/>
    </location>
</feature>
<keyword evidence="1" id="KW-0812">Transmembrane</keyword>
<organism evidence="2">
    <name type="scientific">Albugo laibachii Nc14</name>
    <dbReference type="NCBI Taxonomy" id="890382"/>
    <lineage>
        <taxon>Eukaryota</taxon>
        <taxon>Sar</taxon>
        <taxon>Stramenopiles</taxon>
        <taxon>Oomycota</taxon>
        <taxon>Peronosporomycetes</taxon>
        <taxon>Albuginales</taxon>
        <taxon>Albuginaceae</taxon>
        <taxon>Albugo</taxon>
    </lineage>
</organism>
<gene>
    <name evidence="2" type="primary">AlNc14C137G7125</name>
    <name evidence="2" type="ORF">ALNC14_080360</name>
</gene>
<dbReference type="AlphaFoldDB" id="F0WKT6"/>
<reference evidence="2" key="1">
    <citation type="journal article" date="2011" name="PLoS Biol.">
        <title>Gene gain and loss during evolution of obligate parasitism in the white rust pathogen of Arabidopsis thaliana.</title>
        <authorList>
            <person name="Kemen E."/>
            <person name="Gardiner A."/>
            <person name="Schultz-Larsen T."/>
            <person name="Kemen A.C."/>
            <person name="Balmuth A.L."/>
            <person name="Robert-Seilaniantz A."/>
            <person name="Bailey K."/>
            <person name="Holub E."/>
            <person name="Studholme D.J."/>
            <person name="Maclean D."/>
            <person name="Jones J.D."/>
        </authorList>
    </citation>
    <scope>NUCLEOTIDE SEQUENCE</scope>
</reference>
<keyword evidence="1" id="KW-0472">Membrane</keyword>
<protein>
    <submittedName>
        <fullName evidence="2">AlNc14C137G7125 protein</fullName>
    </submittedName>
</protein>
<dbReference type="HOGENOM" id="CLU_200047_0_0_1"/>
<evidence type="ECO:0000313" key="2">
    <source>
        <dbReference type="EMBL" id="CCA21893.1"/>
    </source>
</evidence>
<evidence type="ECO:0000256" key="1">
    <source>
        <dbReference type="SAM" id="Phobius"/>
    </source>
</evidence>